<feature type="domain" description="Gfo/Idh/MocA-like oxidoreductase N-terminal" evidence="3">
    <location>
        <begin position="2"/>
        <end position="115"/>
    </location>
</feature>
<dbReference type="Gene3D" id="3.40.50.720">
    <property type="entry name" value="NAD(P)-binding Rossmann-like Domain"/>
    <property type="match status" value="1"/>
</dbReference>
<protein>
    <submittedName>
        <fullName evidence="5">Gfo/Idh/MocA family oxidoreductase</fullName>
    </submittedName>
</protein>
<reference evidence="6" key="1">
    <citation type="journal article" date="2019" name="Int. J. Syst. Evol. Microbiol.">
        <title>The Global Catalogue of Microorganisms (GCM) 10K type strain sequencing project: providing services to taxonomists for standard genome sequencing and annotation.</title>
        <authorList>
            <consortium name="The Broad Institute Genomics Platform"/>
            <consortium name="The Broad Institute Genome Sequencing Center for Infectious Disease"/>
            <person name="Wu L."/>
            <person name="Ma J."/>
        </authorList>
    </citation>
    <scope>NUCLEOTIDE SEQUENCE [LARGE SCALE GENOMIC DNA]</scope>
    <source>
        <strain evidence="6">CECT 8289</strain>
    </source>
</reference>
<dbReference type="InterPro" id="IPR051317">
    <property type="entry name" value="Gfo/Idh/MocA_oxidoreduct"/>
</dbReference>
<evidence type="ECO:0000256" key="2">
    <source>
        <dbReference type="ARBA" id="ARBA00023002"/>
    </source>
</evidence>
<gene>
    <name evidence="5" type="ORF">ACFOWM_11565</name>
</gene>
<evidence type="ECO:0000259" key="4">
    <source>
        <dbReference type="Pfam" id="PF02894"/>
    </source>
</evidence>
<dbReference type="EMBL" id="JBHSCZ010000002">
    <property type="protein sequence ID" value="MFC4263522.1"/>
    <property type="molecule type" value="Genomic_DNA"/>
</dbReference>
<dbReference type="InterPro" id="IPR036291">
    <property type="entry name" value="NAD(P)-bd_dom_sf"/>
</dbReference>
<dbReference type="RefSeq" id="WP_379710205.1">
    <property type="nucleotide sequence ID" value="NZ_JBHSCZ010000002.1"/>
</dbReference>
<accession>A0ABV8QV04</accession>
<evidence type="ECO:0000313" key="5">
    <source>
        <dbReference type="EMBL" id="MFC4263522.1"/>
    </source>
</evidence>
<dbReference type="Gene3D" id="3.30.360.10">
    <property type="entry name" value="Dihydrodipicolinate Reductase, domain 2"/>
    <property type="match status" value="1"/>
</dbReference>
<dbReference type="Proteomes" id="UP001595907">
    <property type="component" value="Unassembled WGS sequence"/>
</dbReference>
<dbReference type="Pfam" id="PF02894">
    <property type="entry name" value="GFO_IDH_MocA_C"/>
    <property type="match status" value="1"/>
</dbReference>
<keyword evidence="6" id="KW-1185">Reference proteome</keyword>
<evidence type="ECO:0000256" key="1">
    <source>
        <dbReference type="ARBA" id="ARBA00010928"/>
    </source>
</evidence>
<feature type="domain" description="Gfo/Idh/MocA-like oxidoreductase C-terminal" evidence="4">
    <location>
        <begin position="132"/>
        <end position="336"/>
    </location>
</feature>
<dbReference type="SUPFAM" id="SSF55347">
    <property type="entry name" value="Glyceraldehyde-3-phosphate dehydrogenase-like, C-terminal domain"/>
    <property type="match status" value="1"/>
</dbReference>
<dbReference type="PANTHER" id="PTHR43708:SF5">
    <property type="entry name" value="CONSERVED EXPRESSED OXIDOREDUCTASE (EUROFUNG)-RELATED"/>
    <property type="match status" value="1"/>
</dbReference>
<dbReference type="InterPro" id="IPR000683">
    <property type="entry name" value="Gfo/Idh/MocA-like_OxRdtase_N"/>
</dbReference>
<organism evidence="5 6">
    <name type="scientific">Ferruginibacter yonginensis</name>
    <dbReference type="NCBI Taxonomy" id="1310416"/>
    <lineage>
        <taxon>Bacteria</taxon>
        <taxon>Pseudomonadati</taxon>
        <taxon>Bacteroidota</taxon>
        <taxon>Chitinophagia</taxon>
        <taxon>Chitinophagales</taxon>
        <taxon>Chitinophagaceae</taxon>
        <taxon>Ferruginibacter</taxon>
    </lineage>
</organism>
<keyword evidence="2" id="KW-0560">Oxidoreductase</keyword>
<dbReference type="PANTHER" id="PTHR43708">
    <property type="entry name" value="CONSERVED EXPRESSED OXIDOREDUCTASE (EUROFUNG)"/>
    <property type="match status" value="1"/>
</dbReference>
<dbReference type="SUPFAM" id="SSF51735">
    <property type="entry name" value="NAD(P)-binding Rossmann-fold domains"/>
    <property type="match status" value="1"/>
</dbReference>
<evidence type="ECO:0000313" key="6">
    <source>
        <dbReference type="Proteomes" id="UP001595907"/>
    </source>
</evidence>
<comment type="caution">
    <text evidence="5">The sequence shown here is derived from an EMBL/GenBank/DDBJ whole genome shotgun (WGS) entry which is preliminary data.</text>
</comment>
<dbReference type="InterPro" id="IPR004104">
    <property type="entry name" value="Gfo/Idh/MocA-like_OxRdtase_C"/>
</dbReference>
<proteinExistence type="inferred from homology"/>
<evidence type="ECO:0000259" key="3">
    <source>
        <dbReference type="Pfam" id="PF01408"/>
    </source>
</evidence>
<comment type="similarity">
    <text evidence="1">Belongs to the Gfo/Idh/MocA family.</text>
</comment>
<dbReference type="Pfam" id="PF01408">
    <property type="entry name" value="GFO_IDH_MocA"/>
    <property type="match status" value="1"/>
</dbReference>
<name>A0ABV8QV04_9BACT</name>
<sequence length="339" mass="37722">MINVAIIGFGLSGRYLQAPFFEANHAFELKTIVSNSQNPALFFPNVKVEKNIEAVLNDDGIDLVSICSPNETHFEYAKKVLLANKHVLVEKPFTATVEEATTLINIAKQQNKVIAIFQNRRFDSDFLTIQKIVQSNVLGSLVNVQIQYNRYKPLLNPKKWKETPAPSSGIIYDLGAHIIDQAIALFGEPLKVEGYTFTQRVNSSIDDAFDITLHYKTLKVQLRSSLLVKADTPRYILHGTEGSFIKYGIDVQEDQLKLGLQPTDDTFGVEPIIQKGSITTTINGIELQGTVTTEKGNWMLLFDNLANAINNNEPLIVAPAQVVAQIKIIEAIKQQCVPI</sequence>